<dbReference type="RefSeq" id="XP_004367441.1">
    <property type="nucleotide sequence ID" value="XM_004367384.1"/>
</dbReference>
<dbReference type="AlphaFoldDB" id="F4PWU4"/>
<reference evidence="2" key="1">
    <citation type="journal article" date="2011" name="Genome Res.">
        <title>Phylogeny-wide analysis of social amoeba genomes highlights ancient origins for complex intercellular communication.</title>
        <authorList>
            <person name="Heidel A.J."/>
            <person name="Lawal H.M."/>
            <person name="Felder M."/>
            <person name="Schilde C."/>
            <person name="Helps N.R."/>
            <person name="Tunggal B."/>
            <person name="Rivero F."/>
            <person name="John U."/>
            <person name="Schleicher M."/>
            <person name="Eichinger L."/>
            <person name="Platzer M."/>
            <person name="Noegel A.A."/>
            <person name="Schaap P."/>
            <person name="Gloeckner G."/>
        </authorList>
    </citation>
    <scope>NUCLEOTIDE SEQUENCE [LARGE SCALE GENOMIC DNA]</scope>
    <source>
        <strain evidence="2">SH3</strain>
    </source>
</reference>
<dbReference type="GeneID" id="14872021"/>
<dbReference type="Proteomes" id="UP000007797">
    <property type="component" value="Unassembled WGS sequence"/>
</dbReference>
<proteinExistence type="predicted"/>
<keyword evidence="2" id="KW-1185">Reference proteome</keyword>
<dbReference type="EMBL" id="GL883013">
    <property type="protein sequence ID" value="EGG20458.1"/>
    <property type="molecule type" value="Genomic_DNA"/>
</dbReference>
<evidence type="ECO:0000313" key="2">
    <source>
        <dbReference type="Proteomes" id="UP000007797"/>
    </source>
</evidence>
<sequence length="63" mass="7120">MDVGHPDSIESTAIAVEQDNNENRIYTENELKSKLKKDLLVICQPLEIRSMTSQTKIQSSIES</sequence>
<accession>F4PWU4</accession>
<protein>
    <submittedName>
        <fullName evidence="1">Uncharacterized protein</fullName>
    </submittedName>
</protein>
<gene>
    <name evidence="1" type="ORF">DFA_07582</name>
</gene>
<dbReference type="KEGG" id="dfa:DFA_07582"/>
<organism evidence="1 2">
    <name type="scientific">Cavenderia fasciculata</name>
    <name type="common">Slime mold</name>
    <name type="synonym">Dictyostelium fasciculatum</name>
    <dbReference type="NCBI Taxonomy" id="261658"/>
    <lineage>
        <taxon>Eukaryota</taxon>
        <taxon>Amoebozoa</taxon>
        <taxon>Evosea</taxon>
        <taxon>Eumycetozoa</taxon>
        <taxon>Dictyostelia</taxon>
        <taxon>Acytosteliales</taxon>
        <taxon>Cavenderiaceae</taxon>
        <taxon>Cavenderia</taxon>
    </lineage>
</organism>
<evidence type="ECO:0000313" key="1">
    <source>
        <dbReference type="EMBL" id="EGG20458.1"/>
    </source>
</evidence>
<name>F4PWU4_CACFS</name>